<protein>
    <submittedName>
        <fullName evidence="7">Flagellar biosynthetic protein FliO</fullName>
    </submittedName>
</protein>
<dbReference type="RefSeq" id="WP_183118606.1">
    <property type="nucleotide sequence ID" value="NZ_JABEQF010000003.1"/>
</dbReference>
<name>A0A7W4JRH2_9PROT</name>
<reference evidence="7 8" key="1">
    <citation type="submission" date="2020-04" db="EMBL/GenBank/DDBJ databases">
        <title>Description of novel Gluconacetobacter.</title>
        <authorList>
            <person name="Sombolestani A."/>
        </authorList>
    </citation>
    <scope>NUCLEOTIDE SEQUENCE [LARGE SCALE GENOMIC DNA]</scope>
    <source>
        <strain evidence="7 8">LMG 21311</strain>
    </source>
</reference>
<keyword evidence="3 6" id="KW-0812">Transmembrane</keyword>
<evidence type="ECO:0000256" key="5">
    <source>
        <dbReference type="ARBA" id="ARBA00023136"/>
    </source>
</evidence>
<gene>
    <name evidence="7" type="ORF">HLH34_05690</name>
</gene>
<proteinExistence type="predicted"/>
<sequence>MSGANALAAPLTGSFAHDPGTFGASWLTCLLSFVIVVALILLSRYGLKFLEPYLSRGRRTRNLAVLETLAIDPRRRVSLISCGKKKGLILTGGGNDLFLGWIEDEAGHLPRTVPPARPDTDPGE</sequence>
<dbReference type="Proteomes" id="UP000555756">
    <property type="component" value="Unassembled WGS sequence"/>
</dbReference>
<keyword evidence="7" id="KW-0966">Cell projection</keyword>
<dbReference type="AlphaFoldDB" id="A0A7W4JRH2"/>
<keyword evidence="5 6" id="KW-0472">Membrane</keyword>
<comment type="subcellular location">
    <subcellularLocation>
        <location evidence="1">Cell membrane</location>
    </subcellularLocation>
</comment>
<evidence type="ECO:0000313" key="7">
    <source>
        <dbReference type="EMBL" id="MBB2189457.1"/>
    </source>
</evidence>
<accession>A0A7W4JRH2</accession>
<feature type="transmembrane region" description="Helical" evidence="6">
    <location>
        <begin position="20"/>
        <end position="42"/>
    </location>
</feature>
<keyword evidence="2" id="KW-1003">Cell membrane</keyword>
<keyword evidence="8" id="KW-1185">Reference proteome</keyword>
<evidence type="ECO:0000256" key="2">
    <source>
        <dbReference type="ARBA" id="ARBA00022475"/>
    </source>
</evidence>
<evidence type="ECO:0000256" key="6">
    <source>
        <dbReference type="SAM" id="Phobius"/>
    </source>
</evidence>
<comment type="caution">
    <text evidence="7">The sequence shown here is derived from an EMBL/GenBank/DDBJ whole genome shotgun (WGS) entry which is preliminary data.</text>
</comment>
<dbReference type="InterPro" id="IPR022781">
    <property type="entry name" value="Flagellar_biosynth_FliO"/>
</dbReference>
<dbReference type="GO" id="GO:0044781">
    <property type="term" value="P:bacterial-type flagellum organization"/>
    <property type="evidence" value="ECO:0007669"/>
    <property type="project" value="InterPro"/>
</dbReference>
<evidence type="ECO:0000256" key="3">
    <source>
        <dbReference type="ARBA" id="ARBA00022692"/>
    </source>
</evidence>
<keyword evidence="4 6" id="KW-1133">Transmembrane helix</keyword>
<keyword evidence="7" id="KW-0969">Cilium</keyword>
<evidence type="ECO:0000256" key="4">
    <source>
        <dbReference type="ARBA" id="ARBA00022989"/>
    </source>
</evidence>
<evidence type="ECO:0000313" key="8">
    <source>
        <dbReference type="Proteomes" id="UP000555756"/>
    </source>
</evidence>
<dbReference type="GO" id="GO:0016020">
    <property type="term" value="C:membrane"/>
    <property type="evidence" value="ECO:0007669"/>
    <property type="project" value="InterPro"/>
</dbReference>
<dbReference type="EMBL" id="JABEQF010000003">
    <property type="protein sequence ID" value="MBB2189457.1"/>
    <property type="molecule type" value="Genomic_DNA"/>
</dbReference>
<evidence type="ECO:0000256" key="1">
    <source>
        <dbReference type="ARBA" id="ARBA00004236"/>
    </source>
</evidence>
<dbReference type="Pfam" id="PF04347">
    <property type="entry name" value="FliO"/>
    <property type="match status" value="1"/>
</dbReference>
<organism evidence="7 8">
    <name type="scientific">Gluconacetobacter azotocaptans</name>
    <dbReference type="NCBI Taxonomy" id="142834"/>
    <lineage>
        <taxon>Bacteria</taxon>
        <taxon>Pseudomonadati</taxon>
        <taxon>Pseudomonadota</taxon>
        <taxon>Alphaproteobacteria</taxon>
        <taxon>Acetobacterales</taxon>
        <taxon>Acetobacteraceae</taxon>
        <taxon>Gluconacetobacter</taxon>
    </lineage>
</organism>
<keyword evidence="7" id="KW-0282">Flagellum</keyword>